<comment type="caution">
    <text evidence="3">The sequence shown here is derived from an EMBL/GenBank/DDBJ whole genome shotgun (WGS) entry which is preliminary data.</text>
</comment>
<reference evidence="3" key="1">
    <citation type="submission" date="2020-08" db="EMBL/GenBank/DDBJ databases">
        <title>Multicomponent nature underlies the extraordinary mechanical properties of spider dragline silk.</title>
        <authorList>
            <person name="Kono N."/>
            <person name="Nakamura H."/>
            <person name="Mori M."/>
            <person name="Yoshida Y."/>
            <person name="Ohtoshi R."/>
            <person name="Malay A.D."/>
            <person name="Moran D.A.P."/>
            <person name="Tomita M."/>
            <person name="Numata K."/>
            <person name="Arakawa K."/>
        </authorList>
    </citation>
    <scope>NUCLEOTIDE SEQUENCE</scope>
</reference>
<dbReference type="AlphaFoldDB" id="A0A8X6KC49"/>
<keyword evidence="1" id="KW-0472">Membrane</keyword>
<evidence type="ECO:0000256" key="1">
    <source>
        <dbReference type="SAM" id="Phobius"/>
    </source>
</evidence>
<proteinExistence type="predicted"/>
<dbReference type="GO" id="GO:0003676">
    <property type="term" value="F:nucleic acid binding"/>
    <property type="evidence" value="ECO:0007669"/>
    <property type="project" value="InterPro"/>
</dbReference>
<feature type="transmembrane region" description="Helical" evidence="1">
    <location>
        <begin position="351"/>
        <end position="369"/>
    </location>
</feature>
<evidence type="ECO:0000313" key="3">
    <source>
        <dbReference type="EMBL" id="GFS38761.1"/>
    </source>
</evidence>
<keyword evidence="1" id="KW-0812">Transmembrane</keyword>
<dbReference type="Proteomes" id="UP000886998">
    <property type="component" value="Unassembled WGS sequence"/>
</dbReference>
<dbReference type="Pfam" id="PF00078">
    <property type="entry name" value="RVT_1"/>
    <property type="match status" value="1"/>
</dbReference>
<keyword evidence="1" id="KW-1133">Transmembrane helix</keyword>
<dbReference type="InterPro" id="IPR000477">
    <property type="entry name" value="RT_dom"/>
</dbReference>
<feature type="domain" description="Reverse transcriptase" evidence="2">
    <location>
        <begin position="515"/>
        <end position="608"/>
    </location>
</feature>
<protein>
    <recommendedName>
        <fullName evidence="2">Reverse transcriptase domain-containing protein</fullName>
    </recommendedName>
</protein>
<dbReference type="PANTHER" id="PTHR19446">
    <property type="entry name" value="REVERSE TRANSCRIPTASES"/>
    <property type="match status" value="1"/>
</dbReference>
<name>A0A8X6KC49_9ARAC</name>
<sequence>MHLGCECSTARMSLGGCESFTLNMLRANVNTRSLFVPRGYYQSVSQQEASSTELDAINTTLNSSTFLDPSWSKPFSDLEKLADPTFFKIGPIDILIGIRIALPMLKAALRRFIARRTYPSKILSDNLFNFESTSSHPREARGVLNFLPNTIFSKGIGWSFIPPYAPHFGDLCKVSFDLKLYGRKTSDKQIQLSGFLEHIRPGYAIFADRGFPPLPSTQPDATPALSSPTPSPSVPLLHPSLVNSRSSLAIPQLALWSSMKRLSKLKGINSHLVRIHRYGVSNPKEVTLREHPSISSTVPIKEDHAGSVLPASYAAALETVPSPEESPVVSRDTTFIVSKPTETKLSQFLKFWIKNIIQLLLTILILFVMNSRKQFSRNANLNQLLSNVLAGLSVVFLLPSPNPLILIFLEPPLRTIFDTTRRRLCAFKRLSKSTKKDGRVHSRAILDLSAKFHKTRSSDISPRPFPGALSPLTTRFSITLNRWWTIFSWPLSSLLRSGTSWPIFQIWPRAIVESKPSKSDLALAWLDLENAVGSIPHELILTSLNAVGVPDSTSKIIASLYTSASSEIRCRPVWSSPIPMKAGLRQGCALSVILFNPSLEQILRQALETRLGSLYKFFWTLCDLAGSIGLRFNPPKRASLAFHPPLFVVQLMIPAFWLLAPLFHS</sequence>
<accession>A0A8X6KC49</accession>
<organism evidence="3 4">
    <name type="scientific">Trichonephila inaurata madagascariensis</name>
    <dbReference type="NCBI Taxonomy" id="2747483"/>
    <lineage>
        <taxon>Eukaryota</taxon>
        <taxon>Metazoa</taxon>
        <taxon>Ecdysozoa</taxon>
        <taxon>Arthropoda</taxon>
        <taxon>Chelicerata</taxon>
        <taxon>Arachnida</taxon>
        <taxon>Araneae</taxon>
        <taxon>Araneomorphae</taxon>
        <taxon>Entelegynae</taxon>
        <taxon>Araneoidea</taxon>
        <taxon>Nephilidae</taxon>
        <taxon>Trichonephila</taxon>
        <taxon>Trichonephila inaurata</taxon>
    </lineage>
</organism>
<gene>
    <name evidence="3" type="ORF">TNIN_473201</name>
</gene>
<keyword evidence="4" id="KW-1185">Reference proteome</keyword>
<dbReference type="EMBL" id="BMAV01025133">
    <property type="protein sequence ID" value="GFS38761.1"/>
    <property type="molecule type" value="Genomic_DNA"/>
</dbReference>
<feature type="transmembrane region" description="Helical" evidence="1">
    <location>
        <begin position="389"/>
        <end position="409"/>
    </location>
</feature>
<dbReference type="InterPro" id="IPR036397">
    <property type="entry name" value="RNaseH_sf"/>
</dbReference>
<feature type="transmembrane region" description="Helical" evidence="1">
    <location>
        <begin position="640"/>
        <end position="660"/>
    </location>
</feature>
<dbReference type="OrthoDB" id="6509517at2759"/>
<dbReference type="Gene3D" id="3.30.420.10">
    <property type="entry name" value="Ribonuclease H-like superfamily/Ribonuclease H"/>
    <property type="match status" value="1"/>
</dbReference>
<evidence type="ECO:0000313" key="4">
    <source>
        <dbReference type="Proteomes" id="UP000886998"/>
    </source>
</evidence>
<evidence type="ECO:0000259" key="2">
    <source>
        <dbReference type="Pfam" id="PF00078"/>
    </source>
</evidence>